<evidence type="ECO:0000313" key="2">
    <source>
        <dbReference type="EMBL" id="RDB15042.1"/>
    </source>
</evidence>
<dbReference type="AlphaFoldDB" id="A0A369J0X8"/>
<dbReference type="InterPro" id="IPR001810">
    <property type="entry name" value="F-box_dom"/>
</dbReference>
<proteinExistence type="predicted"/>
<evidence type="ECO:0000313" key="3">
    <source>
        <dbReference type="Proteomes" id="UP000076154"/>
    </source>
</evidence>
<sequence length="524" mass="58337">MSTNVVTILEVAERAYSNMQQEADNSVLDAMRKEMRQILAIVETDAARLNAQIVPRETQRVAAVPQIVRMERILSPLSLNAIPNEILTRIFKLSLDGPIYLKSDVPCTAPITSLAQVCRKWNIVVMGTPVLWNNLSIDFGDRGDSSRLTLAVLECLFRAGPSSPLSICTRDSIVAGAAAHPNPIITLVTPHVSRLQHLALSLPAAWLHDFLVLPSGLIPTLESSDIEFKAGGDNGMVVLSDDMTVFAGAPGLHTLTFRMQGKNRHLHHGQPPAPPVLSPGAQLQLPWTQLTHLSFIDIPVPYSLFHRMIRQCTSLVSFATTRFGVLDTMFLCESRSYTLRSLEIEFTRDIPHNMQYTYPLVLPALSHLTLHGRHISWSQPRLSSLLKRFSCSGLIGFTLFHFQLDNANMESLLESLPDLEIVEFDLSSISRVLVEKMIRGELVPRLKRLQCMMDEAALEAFFLLLEARWACRVVDNSSDGVAYGGIESANIYISSSCRSSKKVEKTREYIRRLGDMGRGIEVRG</sequence>
<feature type="domain" description="F-box" evidence="1">
    <location>
        <begin position="76"/>
        <end position="135"/>
    </location>
</feature>
<dbReference type="PROSITE" id="PS50181">
    <property type="entry name" value="FBOX"/>
    <property type="match status" value="1"/>
</dbReference>
<dbReference type="OrthoDB" id="3249706at2759"/>
<dbReference type="InterPro" id="IPR032675">
    <property type="entry name" value="LRR_dom_sf"/>
</dbReference>
<dbReference type="EMBL" id="LUEZ02000223">
    <property type="protein sequence ID" value="RDB15042.1"/>
    <property type="molecule type" value="Genomic_DNA"/>
</dbReference>
<keyword evidence="3" id="KW-1185">Reference proteome</keyword>
<dbReference type="Gene3D" id="3.80.10.10">
    <property type="entry name" value="Ribonuclease Inhibitor"/>
    <property type="match status" value="1"/>
</dbReference>
<comment type="caution">
    <text evidence="2">The sequence shown here is derived from an EMBL/GenBank/DDBJ whole genome shotgun (WGS) entry which is preliminary data.</text>
</comment>
<evidence type="ECO:0000259" key="1">
    <source>
        <dbReference type="PROSITE" id="PS50181"/>
    </source>
</evidence>
<accession>A0A369J0X8</accession>
<dbReference type="Pfam" id="PF12937">
    <property type="entry name" value="F-box-like"/>
    <property type="match status" value="1"/>
</dbReference>
<gene>
    <name evidence="2" type="ORF">Hypma_005438</name>
</gene>
<organism evidence="2 3">
    <name type="scientific">Hypsizygus marmoreus</name>
    <name type="common">White beech mushroom</name>
    <name type="synonym">Agaricus marmoreus</name>
    <dbReference type="NCBI Taxonomy" id="39966"/>
    <lineage>
        <taxon>Eukaryota</taxon>
        <taxon>Fungi</taxon>
        <taxon>Dikarya</taxon>
        <taxon>Basidiomycota</taxon>
        <taxon>Agaricomycotina</taxon>
        <taxon>Agaricomycetes</taxon>
        <taxon>Agaricomycetidae</taxon>
        <taxon>Agaricales</taxon>
        <taxon>Tricholomatineae</taxon>
        <taxon>Lyophyllaceae</taxon>
        <taxon>Hypsizygus</taxon>
    </lineage>
</organism>
<name>A0A369J0X8_HYPMA</name>
<reference evidence="2" key="1">
    <citation type="submission" date="2018-04" db="EMBL/GenBank/DDBJ databases">
        <title>Whole genome sequencing of Hypsizygus marmoreus.</title>
        <authorList>
            <person name="Choi I.-G."/>
            <person name="Min B."/>
            <person name="Kim J.-G."/>
            <person name="Kim S."/>
            <person name="Oh Y.-L."/>
            <person name="Kong W.-S."/>
            <person name="Park H."/>
            <person name="Jeong J."/>
            <person name="Song E.-S."/>
        </authorList>
    </citation>
    <scope>NUCLEOTIDE SEQUENCE [LARGE SCALE GENOMIC DNA]</scope>
    <source>
        <strain evidence="2">51987-8</strain>
    </source>
</reference>
<protein>
    <recommendedName>
        <fullName evidence="1">F-box domain-containing protein</fullName>
    </recommendedName>
</protein>
<dbReference type="Gene3D" id="1.20.1280.50">
    <property type="match status" value="1"/>
</dbReference>
<dbReference type="InParanoid" id="A0A369J0X8"/>
<dbReference type="Proteomes" id="UP000076154">
    <property type="component" value="Unassembled WGS sequence"/>
</dbReference>